<feature type="region of interest" description="Disordered" evidence="8">
    <location>
        <begin position="898"/>
        <end position="1180"/>
    </location>
</feature>
<feature type="compositionally biased region" description="Acidic residues" evidence="8">
    <location>
        <begin position="239"/>
        <end position="306"/>
    </location>
</feature>
<feature type="compositionally biased region" description="Low complexity" evidence="8">
    <location>
        <begin position="1008"/>
        <end position="1017"/>
    </location>
</feature>
<feature type="region of interest" description="Disordered" evidence="8">
    <location>
        <begin position="524"/>
        <end position="586"/>
    </location>
</feature>
<feature type="region of interest" description="Disordered" evidence="8">
    <location>
        <begin position="667"/>
        <end position="821"/>
    </location>
</feature>
<feature type="compositionally biased region" description="Polar residues" evidence="8">
    <location>
        <begin position="1020"/>
        <end position="1033"/>
    </location>
</feature>
<organism evidence="10">
    <name type="scientific">Phaffia rhodozyma</name>
    <name type="common">Yeast</name>
    <name type="synonym">Xanthophyllomyces dendrorhous</name>
    <dbReference type="NCBI Taxonomy" id="264483"/>
    <lineage>
        <taxon>Eukaryota</taxon>
        <taxon>Fungi</taxon>
        <taxon>Dikarya</taxon>
        <taxon>Basidiomycota</taxon>
        <taxon>Agaricomycotina</taxon>
        <taxon>Tremellomycetes</taxon>
        <taxon>Cystofilobasidiales</taxon>
        <taxon>Mrakiaceae</taxon>
        <taxon>Phaffia</taxon>
    </lineage>
</organism>
<keyword evidence="5" id="KW-0159">Chromosome partition</keyword>
<feature type="compositionally biased region" description="Basic residues" evidence="8">
    <location>
        <begin position="99"/>
        <end position="114"/>
    </location>
</feature>
<comment type="similarity">
    <text evidence="3">Belongs to the INCENP family.</text>
</comment>
<dbReference type="EMBL" id="LN483142">
    <property type="protein sequence ID" value="CED82673.1"/>
    <property type="molecule type" value="Genomic_DNA"/>
</dbReference>
<feature type="compositionally biased region" description="Low complexity" evidence="8">
    <location>
        <begin position="861"/>
        <end position="873"/>
    </location>
</feature>
<evidence type="ECO:0000256" key="5">
    <source>
        <dbReference type="ARBA" id="ARBA00022829"/>
    </source>
</evidence>
<dbReference type="GO" id="GO:0005819">
    <property type="term" value="C:spindle"/>
    <property type="evidence" value="ECO:0007669"/>
    <property type="project" value="UniProtKB-SubCell"/>
</dbReference>
<feature type="compositionally biased region" description="Polar residues" evidence="8">
    <location>
        <begin position="399"/>
        <end position="410"/>
    </location>
</feature>
<feature type="region of interest" description="Disordered" evidence="8">
    <location>
        <begin position="861"/>
        <end position="882"/>
    </location>
</feature>
<evidence type="ECO:0000313" key="10">
    <source>
        <dbReference type="EMBL" id="CED82673.1"/>
    </source>
</evidence>
<dbReference type="InterPro" id="IPR005635">
    <property type="entry name" value="Inner_centromere_prot_ARK-bd"/>
</dbReference>
<evidence type="ECO:0000256" key="6">
    <source>
        <dbReference type="ARBA" id="ARBA00023212"/>
    </source>
</evidence>
<feature type="compositionally biased region" description="Basic and acidic residues" evidence="8">
    <location>
        <begin position="946"/>
        <end position="1007"/>
    </location>
</feature>
<evidence type="ECO:0000256" key="2">
    <source>
        <dbReference type="ARBA" id="ARBA00004186"/>
    </source>
</evidence>
<feature type="compositionally biased region" description="Acidic residues" evidence="8">
    <location>
        <begin position="346"/>
        <end position="358"/>
    </location>
</feature>
<keyword evidence="7" id="KW-0539">Nucleus</keyword>
<evidence type="ECO:0000256" key="1">
    <source>
        <dbReference type="ARBA" id="ARBA00004123"/>
    </source>
</evidence>
<protein>
    <submittedName>
        <fullName evidence="10">Inner centromere protein, ARK-binding domain</fullName>
    </submittedName>
</protein>
<feature type="compositionally biased region" description="Polar residues" evidence="8">
    <location>
        <begin position="1109"/>
        <end position="1127"/>
    </location>
</feature>
<feature type="compositionally biased region" description="Polar residues" evidence="8">
    <location>
        <begin position="543"/>
        <end position="560"/>
    </location>
</feature>
<accession>A0A0F7SRH5</accession>
<feature type="compositionally biased region" description="Polar residues" evidence="8">
    <location>
        <begin position="443"/>
        <end position="466"/>
    </location>
</feature>
<evidence type="ECO:0000256" key="3">
    <source>
        <dbReference type="ARBA" id="ARBA00010042"/>
    </source>
</evidence>
<feature type="region of interest" description="Disordered" evidence="8">
    <location>
        <begin position="98"/>
        <end position="471"/>
    </location>
</feature>
<feature type="compositionally biased region" description="Basic and acidic residues" evidence="8">
    <location>
        <begin position="372"/>
        <end position="396"/>
    </location>
</feature>
<feature type="compositionally biased region" description="Low complexity" evidence="8">
    <location>
        <begin position="1063"/>
        <end position="1086"/>
    </location>
</feature>
<name>A0A0F7SRH5_PHARH</name>
<keyword evidence="6" id="KW-0206">Cytoskeleton</keyword>
<reference evidence="10" key="1">
    <citation type="submission" date="2014-08" db="EMBL/GenBank/DDBJ databases">
        <authorList>
            <person name="Sharma Rahul"/>
            <person name="Thines Marco"/>
        </authorList>
    </citation>
    <scope>NUCLEOTIDE SEQUENCE</scope>
</reference>
<dbReference type="PANTHER" id="PTHR13142:SF1">
    <property type="entry name" value="INNER CENTROMERE PROTEIN"/>
    <property type="match status" value="1"/>
</dbReference>
<dbReference type="GO" id="GO:0005634">
    <property type="term" value="C:nucleus"/>
    <property type="evidence" value="ECO:0007669"/>
    <property type="project" value="UniProtKB-SubCell"/>
</dbReference>
<comment type="subcellular location">
    <subcellularLocation>
        <location evidence="2">Cytoplasm</location>
        <location evidence="2">Cytoskeleton</location>
        <location evidence="2">Spindle</location>
    </subcellularLocation>
    <subcellularLocation>
        <location evidence="1">Nucleus</location>
    </subcellularLocation>
</comment>
<feature type="compositionally biased region" description="Low complexity" evidence="8">
    <location>
        <begin position="429"/>
        <end position="442"/>
    </location>
</feature>
<dbReference type="AlphaFoldDB" id="A0A0F7SRH5"/>
<dbReference type="Pfam" id="PF03941">
    <property type="entry name" value="INCENP_ARK-bind"/>
    <property type="match status" value="1"/>
</dbReference>
<evidence type="ECO:0000256" key="7">
    <source>
        <dbReference type="ARBA" id="ARBA00023242"/>
    </source>
</evidence>
<keyword evidence="4" id="KW-0963">Cytoplasm</keyword>
<dbReference type="GO" id="GO:0007059">
    <property type="term" value="P:chromosome segregation"/>
    <property type="evidence" value="ECO:0007669"/>
    <property type="project" value="UniProtKB-KW"/>
</dbReference>
<dbReference type="PANTHER" id="PTHR13142">
    <property type="entry name" value="INNER CENTROMERE PROTEIN"/>
    <property type="match status" value="1"/>
</dbReference>
<sequence>MASPNPWATSFRQQLHDDSNHLDNLQEAIDTIGYGWLNGYMDAVFSHRTETARSAIADLIKTPSGKRKTKTTTQAERIAKAERIRLVNLEMENEAQTLAKKKLKTKKTDKKSTKKTVPAPQPEPAMSERESTPVATPAPISSPPQPLRRSKRSSASFQISIPASVPSSPPLPPSSVRSVEPAQLTEEDVLMVETEQASVETRSVDASEAPMAVQEQNKGEAEDEFADQGEEKEKAEISAEIDEMEDDPQIEEAIEVEDGEEEEEAEEGEQLDDEQAEEDHEVMDEETQDKEIEKEEEEEEEEEEQDGAVGQQVIAPEILPLKMRISVEPHEEIEDINAARTAEKMDDQDEVDDQAEAEDPQRGEELAGDAHPNAKEQDGLTLDAEHNSIEQLKDAAETAESTVTPRTASHTGRRSAERKVSLSDSKSTAAVVSPVPVLGSVLESTSISAPQEVSQSAAAPSLKSQEPPTPVVRPVVQSSWLNKVYNGPSASSRLSQAASSSVIDRRESALPSATSLGLSRISGIGGVRGVPSSKRKSGDTFETESFSLMTATEQPLNQPAPTEEPVVSRPSKISKTDDQSSSTLPMLSTIRASIAGSSSAQNLTSPVAVSVDGRSRLQQMMDEMKAREEANKENARNRWAGGSVASLGLGTVGRMSSVSSTLLGSTSRATMSGANGFSLLTVEPPAQESSPVPEPAPAITQESKSVLIEEAVPEQEAPPGPQEPSSPIRERSSSVRERSSSPRKRSISPLEVEEEMISSREETVLSIAPSPARGTVPSAKEASPPPSPPFAPAVQSKASLPRSVPPSPKYPSTRTVPFTTPPAFFDDDLIIVVDETTTPANSPPAPAPRSHIVAVTAVPAPAPAPSSVSAPPTEQLNASGSAPASVYAQGTNFAAKVLGKKPKVDPPKSVQLAAEAAKKEQDLKDRRTAISKVHEQTRMRAAAQKAAEEKAREEEEKLKKAQETADRKARMADVERKRKEREERDKKTRETKARAAEEEVKKRKLAAEKASSASAPKWLASSTGPKSSATANLPNKPVGGLTSSTNKTKVNPSFRHLPPSSGPSSQQFTTSNQSQQQSQPSQSQSNAGPSTIRVINGIASGPVRLSDMAKTQSTRTSQAQGGQSVLQAQRRALILAQSQSKLPAGEQNGESEAIELPDIASEYSDSEDEDRAQKHAQFPVWTTSPSMKAALKEQETFNPDDIFGPMKPLAMEEVFRVKASKFRPRSSSANWSKDGITAREEAEYAKKMGFKKLQ</sequence>
<feature type="compositionally biased region" description="Basic and acidic residues" evidence="8">
    <location>
        <begin position="916"/>
        <end position="938"/>
    </location>
</feature>
<evidence type="ECO:0000256" key="4">
    <source>
        <dbReference type="ARBA" id="ARBA00022490"/>
    </source>
</evidence>
<feature type="compositionally biased region" description="Polar residues" evidence="8">
    <location>
        <begin position="1041"/>
        <end position="1051"/>
    </location>
</feature>
<feature type="domain" description="Inner centromere protein ARK-binding" evidence="9">
    <location>
        <begin position="1163"/>
        <end position="1215"/>
    </location>
</feature>
<evidence type="ECO:0000256" key="8">
    <source>
        <dbReference type="SAM" id="MobiDB-lite"/>
    </source>
</evidence>
<proteinExistence type="inferred from homology"/>
<feature type="compositionally biased region" description="Basic and acidic residues" evidence="8">
    <location>
        <begin position="728"/>
        <end position="740"/>
    </location>
</feature>
<evidence type="ECO:0000259" key="9">
    <source>
        <dbReference type="Pfam" id="PF03941"/>
    </source>
</evidence>